<dbReference type="PANTHER" id="PTHR35276:SF1">
    <property type="entry name" value="TRNA (MNM(5)S(2)U34)-METHYLTRANSFERASE, CHLOROPLASTIC"/>
    <property type="match status" value="1"/>
</dbReference>
<dbReference type="STRING" id="82374.NZ47_12295"/>
<dbReference type="SUPFAM" id="SSF53335">
    <property type="entry name" value="S-adenosyl-L-methionine-dependent methyltransferases"/>
    <property type="match status" value="1"/>
</dbReference>
<dbReference type="PANTHER" id="PTHR35276">
    <property type="entry name" value="S-ADENOSYL-L-METHIONINE-DEPENDENT METHYLTRANSFERASES SUPERFAMILY PROTEIN"/>
    <property type="match status" value="1"/>
</dbReference>
<dbReference type="eggNOG" id="COG0275">
    <property type="taxonomic scope" value="Bacteria"/>
</dbReference>
<dbReference type="AlphaFoldDB" id="A0A0B2JX09"/>
<proteinExistence type="predicted"/>
<dbReference type="Gene3D" id="3.40.50.150">
    <property type="entry name" value="Vaccinia Virus protein VP39"/>
    <property type="match status" value="1"/>
</dbReference>
<keyword evidence="2" id="KW-1185">Reference proteome</keyword>
<reference evidence="1 2" key="1">
    <citation type="journal article" date="2013" name="PLoS ONE">
        <title>Identification and characterization of three novel lipases belonging to families II and V from Anaerovibrio lipolyticus 5ST.</title>
        <authorList>
            <person name="Prive F."/>
            <person name="Kaderbhai N.N."/>
            <person name="Girdwood S."/>
            <person name="Worgan H.J."/>
            <person name="Pinloche E."/>
            <person name="Scollan N.D."/>
            <person name="Huws S.A."/>
            <person name="Newbold C.J."/>
        </authorList>
    </citation>
    <scope>NUCLEOTIDE SEQUENCE [LARGE SCALE GENOMIC DNA]</scope>
    <source>
        <strain evidence="1 2">5S</strain>
    </source>
</reference>
<evidence type="ECO:0008006" key="3">
    <source>
        <dbReference type="Google" id="ProtNLM"/>
    </source>
</evidence>
<comment type="caution">
    <text evidence="1">The sequence shown here is derived from an EMBL/GenBank/DDBJ whole genome shotgun (WGS) entry which is preliminary data.</text>
</comment>
<dbReference type="CDD" id="cd02440">
    <property type="entry name" value="AdoMet_MTases"/>
    <property type="match status" value="1"/>
</dbReference>
<dbReference type="EMBL" id="JSCE01000227">
    <property type="protein sequence ID" value="KHM50437.1"/>
    <property type="molecule type" value="Genomic_DNA"/>
</dbReference>
<dbReference type="Pfam" id="PF06962">
    <property type="entry name" value="rRNA_methylase"/>
    <property type="match status" value="1"/>
</dbReference>
<organism evidence="1 2">
    <name type="scientific">Anaerovibrio lipolyticus</name>
    <dbReference type="NCBI Taxonomy" id="82374"/>
    <lineage>
        <taxon>Bacteria</taxon>
        <taxon>Bacillati</taxon>
        <taxon>Bacillota</taxon>
        <taxon>Negativicutes</taxon>
        <taxon>Selenomonadales</taxon>
        <taxon>Selenomonadaceae</taxon>
        <taxon>Anaerovibrio</taxon>
    </lineage>
</organism>
<dbReference type="InterPro" id="IPR010719">
    <property type="entry name" value="MnmM_MeTrfase"/>
</dbReference>
<accession>A0A0B2JX09</accession>
<evidence type="ECO:0000313" key="1">
    <source>
        <dbReference type="EMBL" id="KHM50437.1"/>
    </source>
</evidence>
<gene>
    <name evidence="1" type="ORF">NZ47_12295</name>
</gene>
<dbReference type="RefSeq" id="WP_039211380.1">
    <property type="nucleotide sequence ID" value="NZ_JSCE01000227.1"/>
</dbReference>
<protein>
    <recommendedName>
        <fullName evidence="3">rRNA methyltransferase</fullName>
    </recommendedName>
</protein>
<evidence type="ECO:0000313" key="2">
    <source>
        <dbReference type="Proteomes" id="UP000030993"/>
    </source>
</evidence>
<sequence length="186" mass="20543">MQTAVNMLTIAQGVWSKSLETAKVIVDATSGAGKDTLYLARHKKPDAHIYAFDVQPTAMLKTKKTTEEFKDGITYVLDSHENISQVVDEKLDLVVFNLGYLPGGDHSITTVPKVTVKAVEISMKQLAVNGVISIMVYPGHPAGKEESVHLMILLEELPKDEYSVIKCQLTNHDSTAPYLYLIEKVK</sequence>
<dbReference type="Proteomes" id="UP000030993">
    <property type="component" value="Unassembled WGS sequence"/>
</dbReference>
<dbReference type="InterPro" id="IPR029063">
    <property type="entry name" value="SAM-dependent_MTases_sf"/>
</dbReference>
<name>A0A0B2JX09_9FIRM</name>